<protein>
    <submittedName>
        <fullName evidence="1">Uncharacterized protein</fullName>
    </submittedName>
</protein>
<dbReference type="InParanoid" id="A0A2H3DYE2"/>
<organism evidence="1 2">
    <name type="scientific">Armillaria gallica</name>
    <name type="common">Bulbous honey fungus</name>
    <name type="synonym">Armillaria bulbosa</name>
    <dbReference type="NCBI Taxonomy" id="47427"/>
    <lineage>
        <taxon>Eukaryota</taxon>
        <taxon>Fungi</taxon>
        <taxon>Dikarya</taxon>
        <taxon>Basidiomycota</taxon>
        <taxon>Agaricomycotina</taxon>
        <taxon>Agaricomycetes</taxon>
        <taxon>Agaricomycetidae</taxon>
        <taxon>Agaricales</taxon>
        <taxon>Marasmiineae</taxon>
        <taxon>Physalacriaceae</taxon>
        <taxon>Armillaria</taxon>
    </lineage>
</organism>
<dbReference type="AlphaFoldDB" id="A0A2H3DYE2"/>
<gene>
    <name evidence="1" type="ORF">ARMGADRAFT_928208</name>
</gene>
<keyword evidence="2" id="KW-1185">Reference proteome</keyword>
<sequence>LKAIPTVRSSGIIMSWVDTFKFVHHTKEIIEEGLKLHHGSAFKVPLLDQWVVVVSGPEKINDIR</sequence>
<name>A0A2H3DYE2_ARMGA</name>
<evidence type="ECO:0000313" key="1">
    <source>
        <dbReference type="EMBL" id="PBK94107.1"/>
    </source>
</evidence>
<dbReference type="OrthoDB" id="3265591at2759"/>
<dbReference type="Proteomes" id="UP000217790">
    <property type="component" value="Unassembled WGS sequence"/>
</dbReference>
<proteinExistence type="predicted"/>
<dbReference type="STRING" id="47427.A0A2H3DYE2"/>
<reference evidence="2" key="1">
    <citation type="journal article" date="2017" name="Nat. Ecol. Evol.">
        <title>Genome expansion and lineage-specific genetic innovations in the forest pathogenic fungi Armillaria.</title>
        <authorList>
            <person name="Sipos G."/>
            <person name="Prasanna A.N."/>
            <person name="Walter M.C."/>
            <person name="O'Connor E."/>
            <person name="Balint B."/>
            <person name="Krizsan K."/>
            <person name="Kiss B."/>
            <person name="Hess J."/>
            <person name="Varga T."/>
            <person name="Slot J."/>
            <person name="Riley R."/>
            <person name="Boka B."/>
            <person name="Rigling D."/>
            <person name="Barry K."/>
            <person name="Lee J."/>
            <person name="Mihaltcheva S."/>
            <person name="LaButti K."/>
            <person name="Lipzen A."/>
            <person name="Waldron R."/>
            <person name="Moloney N.M."/>
            <person name="Sperisen C."/>
            <person name="Kredics L."/>
            <person name="Vagvoelgyi C."/>
            <person name="Patrignani A."/>
            <person name="Fitzpatrick D."/>
            <person name="Nagy I."/>
            <person name="Doyle S."/>
            <person name="Anderson J.B."/>
            <person name="Grigoriev I.V."/>
            <person name="Gueldener U."/>
            <person name="Muensterkoetter M."/>
            <person name="Nagy L.G."/>
        </authorList>
    </citation>
    <scope>NUCLEOTIDE SEQUENCE [LARGE SCALE GENOMIC DNA]</scope>
    <source>
        <strain evidence="2">Ar21-2</strain>
    </source>
</reference>
<accession>A0A2H3DYE2</accession>
<feature type="non-terminal residue" evidence="1">
    <location>
        <position position="1"/>
    </location>
</feature>
<evidence type="ECO:0000313" key="2">
    <source>
        <dbReference type="Proteomes" id="UP000217790"/>
    </source>
</evidence>
<dbReference type="EMBL" id="KZ293655">
    <property type="protein sequence ID" value="PBK94107.1"/>
    <property type="molecule type" value="Genomic_DNA"/>
</dbReference>